<comment type="caution">
    <text evidence="1">The sequence shown here is derived from an EMBL/GenBank/DDBJ whole genome shotgun (WGS) entry which is preliminary data.</text>
</comment>
<reference evidence="1" key="2">
    <citation type="journal article" date="2023" name="Int. J. Mol. Sci.">
        <title>De Novo Assembly and Annotation of 11 Diverse Shrub Willow (Salix) Genomes Reveals Novel Gene Organization in Sex-Linked Regions.</title>
        <authorList>
            <person name="Hyden B."/>
            <person name="Feng K."/>
            <person name="Yates T.B."/>
            <person name="Jawdy S."/>
            <person name="Cereghino C."/>
            <person name="Smart L.B."/>
            <person name="Muchero W."/>
        </authorList>
    </citation>
    <scope>NUCLEOTIDE SEQUENCE</scope>
    <source>
        <tissue evidence="1">Shoot tip</tissue>
    </source>
</reference>
<accession>A0A9Q0QFI4</accession>
<reference evidence="1" key="1">
    <citation type="submission" date="2022-11" db="EMBL/GenBank/DDBJ databases">
        <authorList>
            <person name="Hyden B.L."/>
            <person name="Feng K."/>
            <person name="Yates T."/>
            <person name="Jawdy S."/>
            <person name="Smart L.B."/>
            <person name="Muchero W."/>
        </authorList>
    </citation>
    <scope>NUCLEOTIDE SEQUENCE</scope>
    <source>
        <tissue evidence="1">Shoot tip</tissue>
    </source>
</reference>
<name>A0A9Q0QFI4_SALPP</name>
<organism evidence="1 2">
    <name type="scientific">Salix purpurea</name>
    <name type="common">Purple osier willow</name>
    <dbReference type="NCBI Taxonomy" id="77065"/>
    <lineage>
        <taxon>Eukaryota</taxon>
        <taxon>Viridiplantae</taxon>
        <taxon>Streptophyta</taxon>
        <taxon>Embryophyta</taxon>
        <taxon>Tracheophyta</taxon>
        <taxon>Spermatophyta</taxon>
        <taxon>Magnoliopsida</taxon>
        <taxon>eudicotyledons</taxon>
        <taxon>Gunneridae</taxon>
        <taxon>Pentapetalae</taxon>
        <taxon>rosids</taxon>
        <taxon>fabids</taxon>
        <taxon>Malpighiales</taxon>
        <taxon>Salicaceae</taxon>
        <taxon>Saliceae</taxon>
        <taxon>Salix</taxon>
    </lineage>
</organism>
<gene>
    <name evidence="1" type="ORF">OIU79_010391</name>
</gene>
<proteinExistence type="predicted"/>
<sequence length="84" mass="8925">MLLELIHGAGEEEVLLSVELDCDAAGDEAAARCAEKRSPWLCRENEFAIVAYGECHCAGVESCCTLLVVEAAARPLPSLVADYG</sequence>
<dbReference type="Proteomes" id="UP001151532">
    <property type="component" value="Chromosome 3"/>
</dbReference>
<keyword evidence="2" id="KW-1185">Reference proteome</keyword>
<protein>
    <submittedName>
        <fullName evidence="1">Uncharacterized protein</fullName>
    </submittedName>
</protein>
<evidence type="ECO:0000313" key="2">
    <source>
        <dbReference type="Proteomes" id="UP001151532"/>
    </source>
</evidence>
<dbReference type="AlphaFoldDB" id="A0A9Q0QFI4"/>
<dbReference type="EMBL" id="JAPFFK010000016">
    <property type="protein sequence ID" value="KAJ6705702.1"/>
    <property type="molecule type" value="Genomic_DNA"/>
</dbReference>
<evidence type="ECO:0000313" key="1">
    <source>
        <dbReference type="EMBL" id="KAJ6705702.1"/>
    </source>
</evidence>